<dbReference type="GeneID" id="98163032"/>
<dbReference type="SUPFAM" id="SSF56801">
    <property type="entry name" value="Acetyl-CoA synthetase-like"/>
    <property type="match status" value="1"/>
</dbReference>
<accession>A0ABR4L6M8</accession>
<dbReference type="InterPro" id="IPR042099">
    <property type="entry name" value="ANL_N_sf"/>
</dbReference>
<evidence type="ECO:0000313" key="3">
    <source>
        <dbReference type="Proteomes" id="UP001610444"/>
    </source>
</evidence>
<sequence>MASIKSKYVIDPPATDLLSYLFDAPYSNHGGWPDNEPLLVSASNPNFPGYTIDEIKSIVKALGCGLNQLGTRGKRVMVYGTDNIHFCLAVLGVIAAGASCNVVAVSPVDYLVSRLRQLDCDTILFAPQDVGTVRAAAEELGIPDERLFIVDETLDNPGETRGAGGSRHWSSLLDTPGRETYEWPRLPPEEAKTTTAFFIYTSGTTGTSKLAERTHYSLIGSIEATLHHSNLEKTNRETMACCYKFSGLGFLMLGILIPLKGRYKTIFPAPFAPAAFAELAQRLRPTILAAPRHLLRAILAMPQRPDLSTVRHVPTGGAVISYELISEWQGAFGSQVQSLYGMTEAGFFATPEPTHAVRDATVGSLLPNIEAKILDNTGSLLQRNERGNVYIRTPFVMKGYLDEPAQTAETVLEDGWIQTGDIGWVDEQDRLYIVGRSKDLFKINGHNVTAAEIEAAILLHPDVQDVAVIPVILPGDPEPVPRGYIVKSDRSTLTLSELGCWMKDNYPAELSLLGGASFIETIPIANPPKGGNSKVDRQRLVKLAQRELSLSNGN</sequence>
<organism evidence="2 3">
    <name type="scientific">Aspergillus pseudodeflectus</name>
    <dbReference type="NCBI Taxonomy" id="176178"/>
    <lineage>
        <taxon>Eukaryota</taxon>
        <taxon>Fungi</taxon>
        <taxon>Dikarya</taxon>
        <taxon>Ascomycota</taxon>
        <taxon>Pezizomycotina</taxon>
        <taxon>Eurotiomycetes</taxon>
        <taxon>Eurotiomycetidae</taxon>
        <taxon>Eurotiales</taxon>
        <taxon>Aspergillaceae</taxon>
        <taxon>Aspergillus</taxon>
        <taxon>Aspergillus subgen. Nidulantes</taxon>
    </lineage>
</organism>
<proteinExistence type="predicted"/>
<reference evidence="2 3" key="1">
    <citation type="submission" date="2024-07" db="EMBL/GenBank/DDBJ databases">
        <title>Section-level genome sequencing and comparative genomics of Aspergillus sections Usti and Cavernicolus.</title>
        <authorList>
            <consortium name="Lawrence Berkeley National Laboratory"/>
            <person name="Nybo J.L."/>
            <person name="Vesth T.C."/>
            <person name="Theobald S."/>
            <person name="Frisvad J.C."/>
            <person name="Larsen T.O."/>
            <person name="Kjaerboelling I."/>
            <person name="Rothschild-Mancinelli K."/>
            <person name="Lyhne E.K."/>
            <person name="Kogle M.E."/>
            <person name="Barry K."/>
            <person name="Clum A."/>
            <person name="Na H."/>
            <person name="Ledsgaard L."/>
            <person name="Lin J."/>
            <person name="Lipzen A."/>
            <person name="Kuo A."/>
            <person name="Riley R."/>
            <person name="Mondo S."/>
            <person name="LaButti K."/>
            <person name="Haridas S."/>
            <person name="Pangalinan J."/>
            <person name="Salamov A.A."/>
            <person name="Simmons B.A."/>
            <person name="Magnuson J.K."/>
            <person name="Chen J."/>
            <person name="Drula E."/>
            <person name="Henrissat B."/>
            <person name="Wiebenga A."/>
            <person name="Lubbers R.J."/>
            <person name="Gomes A.C."/>
            <person name="Macurrencykelacurrency M.R."/>
            <person name="Stajich J."/>
            <person name="Grigoriev I.V."/>
            <person name="Mortensen U.H."/>
            <person name="De vries R.P."/>
            <person name="Baker S.E."/>
            <person name="Andersen M.R."/>
        </authorList>
    </citation>
    <scope>NUCLEOTIDE SEQUENCE [LARGE SCALE GENOMIC DNA]</scope>
    <source>
        <strain evidence="2 3">CBS 756.74</strain>
    </source>
</reference>
<dbReference type="Proteomes" id="UP001610444">
    <property type="component" value="Unassembled WGS sequence"/>
</dbReference>
<dbReference type="Pfam" id="PF00501">
    <property type="entry name" value="AMP-binding"/>
    <property type="match status" value="1"/>
</dbReference>
<dbReference type="PANTHER" id="PTHR24096">
    <property type="entry name" value="LONG-CHAIN-FATTY-ACID--COA LIGASE"/>
    <property type="match status" value="1"/>
</dbReference>
<dbReference type="InterPro" id="IPR045851">
    <property type="entry name" value="AMP-bd_C_sf"/>
</dbReference>
<comment type="caution">
    <text evidence="2">The sequence shown here is derived from an EMBL/GenBank/DDBJ whole genome shotgun (WGS) entry which is preliminary data.</text>
</comment>
<keyword evidence="3" id="KW-1185">Reference proteome</keyword>
<name>A0ABR4L6M8_9EURO</name>
<dbReference type="Gene3D" id="3.30.300.30">
    <property type="match status" value="1"/>
</dbReference>
<protein>
    <submittedName>
        <fullName evidence="2">Acetyl-CoA synthetase-like protein</fullName>
    </submittedName>
</protein>
<evidence type="ECO:0000259" key="1">
    <source>
        <dbReference type="Pfam" id="PF00501"/>
    </source>
</evidence>
<dbReference type="InterPro" id="IPR000873">
    <property type="entry name" value="AMP-dep_synth/lig_dom"/>
</dbReference>
<dbReference type="InterPro" id="IPR020845">
    <property type="entry name" value="AMP-binding_CS"/>
</dbReference>
<evidence type="ECO:0000313" key="2">
    <source>
        <dbReference type="EMBL" id="KAL2860115.1"/>
    </source>
</evidence>
<dbReference type="PROSITE" id="PS00455">
    <property type="entry name" value="AMP_BINDING"/>
    <property type="match status" value="1"/>
</dbReference>
<gene>
    <name evidence="2" type="ORF">BJX68DRAFT_275529</name>
</gene>
<dbReference type="EMBL" id="JBFXLR010000002">
    <property type="protein sequence ID" value="KAL2860115.1"/>
    <property type="molecule type" value="Genomic_DNA"/>
</dbReference>
<dbReference type="Gene3D" id="3.40.50.12780">
    <property type="entry name" value="N-terminal domain of ligase-like"/>
    <property type="match status" value="1"/>
</dbReference>
<dbReference type="RefSeq" id="XP_070904806.1">
    <property type="nucleotide sequence ID" value="XM_071047868.1"/>
</dbReference>
<feature type="domain" description="AMP-dependent synthetase/ligase" evidence="1">
    <location>
        <begin position="50"/>
        <end position="401"/>
    </location>
</feature>